<evidence type="ECO:0000256" key="6">
    <source>
        <dbReference type="ARBA" id="ARBA00022989"/>
    </source>
</evidence>
<dbReference type="InterPro" id="IPR049177">
    <property type="entry name" value="MgtC_SapB_SrpB_YhiD_N"/>
</dbReference>
<dbReference type="Gene3D" id="3.30.70.260">
    <property type="match status" value="1"/>
</dbReference>
<protein>
    <recommendedName>
        <fullName evidence="3 9">Protein MgtC</fullName>
    </recommendedName>
</protein>
<dbReference type="InterPro" id="IPR048640">
    <property type="entry name" value="MgtC-like_C"/>
</dbReference>
<evidence type="ECO:0000313" key="13">
    <source>
        <dbReference type="Proteomes" id="UP000249130"/>
    </source>
</evidence>
<comment type="caution">
    <text evidence="12">The sequence shown here is derived from an EMBL/GenBank/DDBJ whole genome shotgun (WGS) entry which is preliminary data.</text>
</comment>
<dbReference type="Pfam" id="PF02308">
    <property type="entry name" value="MgtC"/>
    <property type="match status" value="1"/>
</dbReference>
<evidence type="ECO:0000256" key="7">
    <source>
        <dbReference type="ARBA" id="ARBA00023136"/>
    </source>
</evidence>
<dbReference type="GO" id="GO:0032259">
    <property type="term" value="P:methylation"/>
    <property type="evidence" value="ECO:0007669"/>
    <property type="project" value="UniProtKB-KW"/>
</dbReference>
<gene>
    <name evidence="12" type="ORF">CH341_02585</name>
</gene>
<reference evidence="12 13" key="1">
    <citation type="submission" date="2017-07" db="EMBL/GenBank/DDBJ databases">
        <title>Draft Genome Sequences of Select Purple Nonsulfur Bacteria.</title>
        <authorList>
            <person name="Lasarre B."/>
            <person name="Mckinlay J.B."/>
        </authorList>
    </citation>
    <scope>NUCLEOTIDE SEQUENCE [LARGE SCALE GENOMIC DNA]</scope>
    <source>
        <strain evidence="12 13">DSM 5909</strain>
    </source>
</reference>
<keyword evidence="5 9" id="KW-0812">Transmembrane</keyword>
<keyword evidence="6 9" id="KW-1133">Transmembrane helix</keyword>
<comment type="function">
    <text evidence="8">Virulence factor required for growth in low Mg(2+) medium and for intramacrophage survival. May be involved in regulating membrane potential by activating Na(+)/K(+)-ATPase.</text>
</comment>
<sequence>MRLAAFSNLDLLQFLDTLISLTTAFVLGTLIGAERQWRQRTAGLRTAVLVAVGAAAFVDIGMRLNGNASAVTVLSYVVSGVGFLGAGVIMKEGLNIRGLNTAATLWGSAAAGGAAGADLIGEAVTIAVFVLAANTALRPLVDLINRQPLDETTTEATYEFRVTVSPEEMPVVRTALLDHLDAKSYAVRQTETEEQSEEALDLSVTLAGSSAKSDELDAIVAAIEQMPGVEHAAWSMRTAD</sequence>
<dbReference type="Proteomes" id="UP000249130">
    <property type="component" value="Unassembled WGS sequence"/>
</dbReference>
<dbReference type="RefSeq" id="WP_111417474.1">
    <property type="nucleotide sequence ID" value="NZ_NPEX01000009.1"/>
</dbReference>
<evidence type="ECO:0000256" key="8">
    <source>
        <dbReference type="ARBA" id="ARBA00025369"/>
    </source>
</evidence>
<feature type="domain" description="MgtC-like C-terminal" evidence="11">
    <location>
        <begin position="158"/>
        <end position="234"/>
    </location>
</feature>
<dbReference type="PRINTS" id="PR01837">
    <property type="entry name" value="MGTCSAPBPROT"/>
</dbReference>
<organism evidence="12 13">
    <name type="scientific">Rhodoplanes roseus</name>
    <dbReference type="NCBI Taxonomy" id="29409"/>
    <lineage>
        <taxon>Bacteria</taxon>
        <taxon>Pseudomonadati</taxon>
        <taxon>Pseudomonadota</taxon>
        <taxon>Alphaproteobacteria</taxon>
        <taxon>Hyphomicrobiales</taxon>
        <taxon>Nitrobacteraceae</taxon>
        <taxon>Rhodoplanes</taxon>
    </lineage>
</organism>
<feature type="domain" description="MgtC/SapB/SrpB/YhiD N-terminal" evidence="10">
    <location>
        <begin position="21"/>
        <end position="141"/>
    </location>
</feature>
<dbReference type="GO" id="GO:0005886">
    <property type="term" value="C:plasma membrane"/>
    <property type="evidence" value="ECO:0007669"/>
    <property type="project" value="UniProtKB-SubCell"/>
</dbReference>
<evidence type="ECO:0000313" key="12">
    <source>
        <dbReference type="EMBL" id="RAI45726.1"/>
    </source>
</evidence>
<dbReference type="PANTHER" id="PTHR33778">
    <property type="entry name" value="PROTEIN MGTC"/>
    <property type="match status" value="1"/>
</dbReference>
<feature type="transmembrane region" description="Helical" evidence="9">
    <location>
        <begin position="68"/>
        <end position="90"/>
    </location>
</feature>
<name>A0A327L5W2_9BRAD</name>
<dbReference type="Pfam" id="PF21770">
    <property type="entry name" value="MgtC_SapB_C"/>
    <property type="match status" value="1"/>
</dbReference>
<keyword evidence="9" id="KW-0997">Cell inner membrane</keyword>
<comment type="similarity">
    <text evidence="2 9">Belongs to the MgtC/SapB family.</text>
</comment>
<keyword evidence="13" id="KW-1185">Reference proteome</keyword>
<dbReference type="PANTHER" id="PTHR33778:SF3">
    <property type="entry name" value="PROTEIN MGTC"/>
    <property type="match status" value="1"/>
</dbReference>
<evidence type="ECO:0000256" key="3">
    <source>
        <dbReference type="ARBA" id="ARBA00013833"/>
    </source>
</evidence>
<evidence type="ECO:0000259" key="11">
    <source>
        <dbReference type="Pfam" id="PF21770"/>
    </source>
</evidence>
<dbReference type="GO" id="GO:0008168">
    <property type="term" value="F:methyltransferase activity"/>
    <property type="evidence" value="ECO:0007669"/>
    <property type="project" value="UniProtKB-KW"/>
</dbReference>
<dbReference type="InterPro" id="IPR003416">
    <property type="entry name" value="MgtC/SapB/SrpB/YhiD_fam"/>
</dbReference>
<evidence type="ECO:0000256" key="4">
    <source>
        <dbReference type="ARBA" id="ARBA00022475"/>
    </source>
</evidence>
<evidence type="ECO:0000256" key="9">
    <source>
        <dbReference type="RuleBase" id="RU365041"/>
    </source>
</evidence>
<evidence type="ECO:0000256" key="5">
    <source>
        <dbReference type="ARBA" id="ARBA00022692"/>
    </source>
</evidence>
<dbReference type="OrthoDB" id="9811198at2"/>
<dbReference type="EMBL" id="NPEX01000009">
    <property type="protein sequence ID" value="RAI45726.1"/>
    <property type="molecule type" value="Genomic_DNA"/>
</dbReference>
<feature type="transmembrane region" description="Helical" evidence="9">
    <location>
        <begin position="12"/>
        <end position="31"/>
    </location>
</feature>
<comment type="subcellular location">
    <subcellularLocation>
        <location evidence="9">Cell inner membrane</location>
        <topology evidence="9">Multi-pass membrane protein</topology>
    </subcellularLocation>
    <subcellularLocation>
        <location evidence="1">Cell membrane</location>
        <topology evidence="1">Multi-pass membrane protein</topology>
    </subcellularLocation>
</comment>
<evidence type="ECO:0000256" key="2">
    <source>
        <dbReference type="ARBA" id="ARBA00009298"/>
    </source>
</evidence>
<feature type="transmembrane region" description="Helical" evidence="9">
    <location>
        <begin position="43"/>
        <end position="62"/>
    </location>
</feature>
<keyword evidence="12" id="KW-0808">Transferase</keyword>
<dbReference type="AlphaFoldDB" id="A0A327L5W2"/>
<proteinExistence type="inferred from homology"/>
<keyword evidence="7 9" id="KW-0472">Membrane</keyword>
<evidence type="ECO:0000259" key="10">
    <source>
        <dbReference type="Pfam" id="PF02308"/>
    </source>
</evidence>
<keyword evidence="4" id="KW-1003">Cell membrane</keyword>
<keyword evidence="12" id="KW-0489">Methyltransferase</keyword>
<evidence type="ECO:0000256" key="1">
    <source>
        <dbReference type="ARBA" id="ARBA00004651"/>
    </source>
</evidence>
<accession>A0A327L5W2</accession>